<dbReference type="InterPro" id="IPR014001">
    <property type="entry name" value="Helicase_ATP-bd"/>
</dbReference>
<feature type="compositionally biased region" description="Low complexity" evidence="5">
    <location>
        <begin position="7"/>
        <end position="16"/>
    </location>
</feature>
<organism evidence="9 10">
    <name type="scientific">Ambrosiozyma monospora</name>
    <name type="common">Yeast</name>
    <name type="synonym">Endomycopsis monosporus</name>
    <dbReference type="NCBI Taxonomy" id="43982"/>
    <lineage>
        <taxon>Eukaryota</taxon>
        <taxon>Fungi</taxon>
        <taxon>Dikarya</taxon>
        <taxon>Ascomycota</taxon>
        <taxon>Saccharomycotina</taxon>
        <taxon>Pichiomycetes</taxon>
        <taxon>Pichiales</taxon>
        <taxon>Pichiaceae</taxon>
        <taxon>Ambrosiozyma</taxon>
    </lineage>
</organism>
<dbReference type="PANTHER" id="PTHR18934:SF267">
    <property type="entry name" value="ATP-DEPENDENT RNA HELICASE YLR419W-RELATED"/>
    <property type="match status" value="1"/>
</dbReference>
<keyword evidence="2" id="KW-0378">Hydrolase</keyword>
<dbReference type="Pfam" id="PF00270">
    <property type="entry name" value="DEAD"/>
    <property type="match status" value="1"/>
</dbReference>
<dbReference type="GO" id="GO:0003723">
    <property type="term" value="F:RNA binding"/>
    <property type="evidence" value="ECO:0007669"/>
    <property type="project" value="TreeGrafter"/>
</dbReference>
<comment type="caution">
    <text evidence="9">The sequence shown here is derived from an EMBL/GenBank/DDBJ whole genome shotgun (WGS) entry which is preliminary data.</text>
</comment>
<dbReference type="GO" id="GO:0016787">
    <property type="term" value="F:hydrolase activity"/>
    <property type="evidence" value="ECO:0007669"/>
    <property type="project" value="UniProtKB-KW"/>
</dbReference>
<dbReference type="InterPro" id="IPR006575">
    <property type="entry name" value="RWD_dom"/>
</dbReference>
<feature type="region of interest" description="Disordered" evidence="5">
    <location>
        <begin position="1"/>
        <end position="74"/>
    </location>
</feature>
<accession>A0A9W6YWN8</accession>
<name>A0A9W6YWN8_AMBMO</name>
<dbReference type="InterPro" id="IPR011545">
    <property type="entry name" value="DEAD/DEAH_box_helicase_dom"/>
</dbReference>
<dbReference type="Proteomes" id="UP001165063">
    <property type="component" value="Unassembled WGS sequence"/>
</dbReference>
<gene>
    <name evidence="9" type="ORF">Amon01_000229300</name>
</gene>
<feature type="domain" description="RWD" evidence="6">
    <location>
        <begin position="467"/>
        <end position="578"/>
    </location>
</feature>
<sequence>MAKKKQSSSSQPAADQDNSKGGKKNKKNNNSSNDQSNSNSNSKSKSNSNNNNNSSSGPGGARKPAGRVVVAQSSSWTGKLPGSLLHEHCQKQKWNKVEYDMRRVKDGFIGTAVLSWKNPKTQETIQVKMIPHRTIIKPQETTLEARHFAATYALHRIASDKNMQMILPTNHKKIWAELETERKALLKKDPNRAKLEYCSNPFASVMELRKLEEKKQKELAAVRAQESKTKQPSIVIGSSSSSSSGNKNSNSGGSGSGSGGSKFTAKESRYHNLSAFDKSLLAQTTRFPRKVWEETIFIDLNPELRKQIEKSIKQHIQWIQPSTSEANNNKDSTDYSPLLQRLGFKQAHITESLQYTTSFKETLEWLILHIPDDDLPSMFVKSDKDSNVQLKIVNKDLKKQYAIQRLTQGGFNANDAITELEKADGDEIKAAVALSDSLADIDDEERERLSTELGTISPQESSEIWKEEIAGLAAIYEKERFVETVDKENIIEIMLRPNDNSNYHDLMSLRVYKSENYPNDLAGLHLIVLNQDKYRLANYIKVSAISHLLKYLVKDSGSLGMSYIFTCVDWLETNIGKIIENPGSLFDPSVSLKSSGSSNSKSGKNSGVGSRGGKRHSRGQVRSQKDVELLSKEYKSRAQSSKFKNSLGQRAKLPAWNKKDDLVKIINTNKACLITGETGSGKSTQIVQFILDDLNSKGDFKTNIVCTQPRRISTIGLADRISEERVETCGNETGYMIRGENKTSKNTRISFVTTGILLRMIQGLIGKKSGNAGGSGDESEFFKNIGYIFIDEVHERSIDSDFLLIILKKIINKFPNLKVVLMSATIDINVFNNYFGDKIAHAHIEGRTFPIKDYYLEDILDELQFKITNHDGEEIQPKADSRFFKTGQINYNLILQLVEKVDKKLQSENNTGSILIFLPGIMEINKCIRELSSNSKFWLLPLHSTLSSRDQKMIFNNPPANKRKIVVSTNIAETSITIPDAVVVVDMGKVKQVHYDPKSNSTKLVEMWCSKAEAGQRRGRAGRIRNGYCYKMFTREVENEVMLKYPIPEIKRTKFGST</sequence>
<dbReference type="Pfam" id="PF24899">
    <property type="entry name" value="UBA_DHX29"/>
    <property type="match status" value="1"/>
</dbReference>
<dbReference type="Gene3D" id="3.10.110.10">
    <property type="entry name" value="Ubiquitin Conjugating Enzyme"/>
    <property type="match status" value="1"/>
</dbReference>
<dbReference type="InterPro" id="IPR027417">
    <property type="entry name" value="P-loop_NTPase"/>
</dbReference>
<dbReference type="PANTHER" id="PTHR18934">
    <property type="entry name" value="ATP-DEPENDENT RNA HELICASE"/>
    <property type="match status" value="1"/>
</dbReference>
<dbReference type="PROSITE" id="PS50908">
    <property type="entry name" value="RWD"/>
    <property type="match status" value="1"/>
</dbReference>
<evidence type="ECO:0000313" key="9">
    <source>
        <dbReference type="EMBL" id="GMG21848.1"/>
    </source>
</evidence>
<feature type="domain" description="Helicase C-terminal" evidence="8">
    <location>
        <begin position="893"/>
        <end position="1058"/>
    </location>
</feature>
<dbReference type="OrthoDB" id="5600252at2759"/>
<dbReference type="CDD" id="cd17917">
    <property type="entry name" value="DEXHc_RHA-like"/>
    <property type="match status" value="1"/>
</dbReference>
<evidence type="ECO:0000256" key="3">
    <source>
        <dbReference type="ARBA" id="ARBA00022806"/>
    </source>
</evidence>
<dbReference type="EMBL" id="BSXU01000818">
    <property type="protein sequence ID" value="GMG21848.1"/>
    <property type="molecule type" value="Genomic_DNA"/>
</dbReference>
<dbReference type="InterPro" id="IPR002464">
    <property type="entry name" value="DNA/RNA_helicase_DEAH_CS"/>
</dbReference>
<feature type="compositionally biased region" description="Low complexity" evidence="5">
    <location>
        <begin position="237"/>
        <end position="251"/>
    </location>
</feature>
<feature type="compositionally biased region" description="Low complexity" evidence="5">
    <location>
        <begin position="590"/>
        <end position="608"/>
    </location>
</feature>
<evidence type="ECO:0000313" key="10">
    <source>
        <dbReference type="Proteomes" id="UP001165063"/>
    </source>
</evidence>
<dbReference type="GO" id="GO:0005524">
    <property type="term" value="F:ATP binding"/>
    <property type="evidence" value="ECO:0007669"/>
    <property type="project" value="UniProtKB-KW"/>
</dbReference>
<dbReference type="InterPro" id="IPR001650">
    <property type="entry name" value="Helicase_C-like"/>
</dbReference>
<dbReference type="AlphaFoldDB" id="A0A9W6YWN8"/>
<dbReference type="Pfam" id="PF05773">
    <property type="entry name" value="RWD"/>
    <property type="match status" value="1"/>
</dbReference>
<dbReference type="InterPro" id="IPR056890">
    <property type="entry name" value="UBA_DHX29-like"/>
</dbReference>
<dbReference type="InterPro" id="IPR016135">
    <property type="entry name" value="UBQ-conjugating_enzyme/RWD"/>
</dbReference>
<feature type="domain" description="Helicase ATP-binding" evidence="7">
    <location>
        <begin position="663"/>
        <end position="844"/>
    </location>
</feature>
<dbReference type="CDD" id="cd18791">
    <property type="entry name" value="SF2_C_RHA"/>
    <property type="match status" value="1"/>
</dbReference>
<dbReference type="InterPro" id="IPR056328">
    <property type="entry name" value="DSRM_DHX29"/>
</dbReference>
<dbReference type="SUPFAM" id="SSF52540">
    <property type="entry name" value="P-loop containing nucleoside triphosphate hydrolases"/>
    <property type="match status" value="1"/>
</dbReference>
<feature type="compositionally biased region" description="Low complexity" evidence="5">
    <location>
        <begin position="28"/>
        <end position="56"/>
    </location>
</feature>
<protein>
    <submittedName>
        <fullName evidence="9">Unnamed protein product</fullName>
    </submittedName>
</protein>
<keyword evidence="1" id="KW-0547">Nucleotide-binding</keyword>
<evidence type="ECO:0000256" key="1">
    <source>
        <dbReference type="ARBA" id="ARBA00022741"/>
    </source>
</evidence>
<feature type="region of interest" description="Disordered" evidence="5">
    <location>
        <begin position="590"/>
        <end position="625"/>
    </location>
</feature>
<dbReference type="Pfam" id="PF24385">
    <property type="entry name" value="DSRM_DHX29"/>
    <property type="match status" value="1"/>
</dbReference>
<evidence type="ECO:0000256" key="2">
    <source>
        <dbReference type="ARBA" id="ARBA00022801"/>
    </source>
</evidence>
<evidence type="ECO:0000259" key="7">
    <source>
        <dbReference type="PROSITE" id="PS51192"/>
    </source>
</evidence>
<dbReference type="CDD" id="cd23827">
    <property type="entry name" value="RWD_YLR419W-like"/>
    <property type="match status" value="1"/>
</dbReference>
<evidence type="ECO:0000259" key="6">
    <source>
        <dbReference type="PROSITE" id="PS50908"/>
    </source>
</evidence>
<dbReference type="GO" id="GO:0004386">
    <property type="term" value="F:helicase activity"/>
    <property type="evidence" value="ECO:0007669"/>
    <property type="project" value="UniProtKB-KW"/>
</dbReference>
<dbReference type="Gene3D" id="3.40.50.300">
    <property type="entry name" value="P-loop containing nucleotide triphosphate hydrolases"/>
    <property type="match status" value="2"/>
</dbReference>
<proteinExistence type="predicted"/>
<dbReference type="PROSITE" id="PS00690">
    <property type="entry name" value="DEAH_ATP_HELICASE"/>
    <property type="match status" value="1"/>
</dbReference>
<keyword evidence="4" id="KW-0067">ATP-binding</keyword>
<feature type="region of interest" description="Disordered" evidence="5">
    <location>
        <begin position="222"/>
        <end position="263"/>
    </location>
</feature>
<reference evidence="9" key="1">
    <citation type="submission" date="2023-04" db="EMBL/GenBank/DDBJ databases">
        <title>Ambrosiozyma monospora NBRC 1965.</title>
        <authorList>
            <person name="Ichikawa N."/>
            <person name="Sato H."/>
            <person name="Tonouchi N."/>
        </authorList>
    </citation>
    <scope>NUCLEOTIDE SEQUENCE</scope>
    <source>
        <strain evidence="9">NBRC 1965</strain>
    </source>
</reference>
<dbReference type="Pfam" id="PF00271">
    <property type="entry name" value="Helicase_C"/>
    <property type="match status" value="1"/>
</dbReference>
<dbReference type="SMART" id="SM00490">
    <property type="entry name" value="HELICc"/>
    <property type="match status" value="1"/>
</dbReference>
<dbReference type="PROSITE" id="PS51192">
    <property type="entry name" value="HELICASE_ATP_BIND_1"/>
    <property type="match status" value="1"/>
</dbReference>
<dbReference type="PROSITE" id="PS51194">
    <property type="entry name" value="HELICASE_CTER"/>
    <property type="match status" value="1"/>
</dbReference>
<dbReference type="SMART" id="SM00487">
    <property type="entry name" value="DEXDc"/>
    <property type="match status" value="1"/>
</dbReference>
<keyword evidence="10" id="KW-1185">Reference proteome</keyword>
<keyword evidence="3" id="KW-0347">Helicase</keyword>
<evidence type="ECO:0000256" key="4">
    <source>
        <dbReference type="ARBA" id="ARBA00022840"/>
    </source>
</evidence>
<evidence type="ECO:0000259" key="8">
    <source>
        <dbReference type="PROSITE" id="PS51194"/>
    </source>
</evidence>
<dbReference type="SUPFAM" id="SSF54495">
    <property type="entry name" value="UBC-like"/>
    <property type="match status" value="1"/>
</dbReference>
<evidence type="ECO:0000256" key="5">
    <source>
        <dbReference type="SAM" id="MobiDB-lite"/>
    </source>
</evidence>